<accession>A0A6A5UC68</accession>
<name>A0A6A5UC68_9PLEO</name>
<proteinExistence type="predicted"/>
<gene>
    <name evidence="2" type="ORF">CC80DRAFT_542841</name>
</gene>
<evidence type="ECO:0000313" key="3">
    <source>
        <dbReference type="Proteomes" id="UP000800035"/>
    </source>
</evidence>
<evidence type="ECO:0000256" key="1">
    <source>
        <dbReference type="SAM" id="MobiDB-lite"/>
    </source>
</evidence>
<reference evidence="2" key="1">
    <citation type="journal article" date="2020" name="Stud. Mycol.">
        <title>101 Dothideomycetes genomes: a test case for predicting lifestyles and emergence of pathogens.</title>
        <authorList>
            <person name="Haridas S."/>
            <person name="Albert R."/>
            <person name="Binder M."/>
            <person name="Bloem J."/>
            <person name="Labutti K."/>
            <person name="Salamov A."/>
            <person name="Andreopoulos B."/>
            <person name="Baker S."/>
            <person name="Barry K."/>
            <person name="Bills G."/>
            <person name="Bluhm B."/>
            <person name="Cannon C."/>
            <person name="Castanera R."/>
            <person name="Culley D."/>
            <person name="Daum C."/>
            <person name="Ezra D."/>
            <person name="Gonzalez J."/>
            <person name="Henrissat B."/>
            <person name="Kuo A."/>
            <person name="Liang C."/>
            <person name="Lipzen A."/>
            <person name="Lutzoni F."/>
            <person name="Magnuson J."/>
            <person name="Mondo S."/>
            <person name="Nolan M."/>
            <person name="Ohm R."/>
            <person name="Pangilinan J."/>
            <person name="Park H.-J."/>
            <person name="Ramirez L."/>
            <person name="Alfaro M."/>
            <person name="Sun H."/>
            <person name="Tritt A."/>
            <person name="Yoshinaga Y."/>
            <person name="Zwiers L.-H."/>
            <person name="Turgeon B."/>
            <person name="Goodwin S."/>
            <person name="Spatafora J."/>
            <person name="Crous P."/>
            <person name="Grigoriev I."/>
        </authorList>
    </citation>
    <scope>NUCLEOTIDE SEQUENCE</scope>
    <source>
        <strain evidence="2">CBS 675.92</strain>
    </source>
</reference>
<feature type="compositionally biased region" description="Polar residues" evidence="1">
    <location>
        <begin position="16"/>
        <end position="33"/>
    </location>
</feature>
<protein>
    <submittedName>
        <fullName evidence="2">Uncharacterized protein</fullName>
    </submittedName>
</protein>
<feature type="region of interest" description="Disordered" evidence="1">
    <location>
        <begin position="1"/>
        <end position="49"/>
    </location>
</feature>
<keyword evidence="3" id="KW-1185">Reference proteome</keyword>
<dbReference type="Proteomes" id="UP000800035">
    <property type="component" value="Unassembled WGS sequence"/>
</dbReference>
<dbReference type="AlphaFoldDB" id="A0A6A5UC68"/>
<dbReference type="EMBL" id="ML976979">
    <property type="protein sequence ID" value="KAF1962525.1"/>
    <property type="molecule type" value="Genomic_DNA"/>
</dbReference>
<organism evidence="2 3">
    <name type="scientific">Byssothecium circinans</name>
    <dbReference type="NCBI Taxonomy" id="147558"/>
    <lineage>
        <taxon>Eukaryota</taxon>
        <taxon>Fungi</taxon>
        <taxon>Dikarya</taxon>
        <taxon>Ascomycota</taxon>
        <taxon>Pezizomycotina</taxon>
        <taxon>Dothideomycetes</taxon>
        <taxon>Pleosporomycetidae</taxon>
        <taxon>Pleosporales</taxon>
        <taxon>Massarineae</taxon>
        <taxon>Massarinaceae</taxon>
        <taxon>Byssothecium</taxon>
    </lineage>
</organism>
<evidence type="ECO:0000313" key="2">
    <source>
        <dbReference type="EMBL" id="KAF1962525.1"/>
    </source>
</evidence>
<sequence>MRPSRPLDPMAPQKTKAPNTSLRQKSNDMSQSPESRKHKRESDFASLSPRSYTILDCKHLAGDSKMPTLRL</sequence>